<sequence>MAFEPPEIQALKSGTGDQIKKLLKTKQEAKTRSKVAGMTQRKEKAAQLERDTKAWEQLLFSDSVPTQSKLKRLAEWNASGSYKSAHYTVLLDNSGSMSGAGWTELTCAFESFRQELARDPAVAASTNVSVILFNHVAHTVAPTHAKASEVQDIGHHQVGGGTDFGVAFAEAHRVIGRSPPLAKEMILFLTDGAAAVPAGEIRALLAGHGKRIADVTCVAFGRGADAGSLKEMGRLFGAEGVPFQLKTPADKATLVQTFVDAATSRAIHFGASSSS</sequence>
<dbReference type="AlphaFoldDB" id="A0A7S1RAR4"/>
<proteinExistence type="predicted"/>
<dbReference type="Pfam" id="PF13519">
    <property type="entry name" value="VWA_2"/>
    <property type="match status" value="1"/>
</dbReference>
<accession>A0A7S1RAR4</accession>
<dbReference type="SMART" id="SM00327">
    <property type="entry name" value="VWA"/>
    <property type="match status" value="1"/>
</dbReference>
<dbReference type="Gene3D" id="3.40.50.410">
    <property type="entry name" value="von Willebrand factor, type A domain"/>
    <property type="match status" value="1"/>
</dbReference>
<organism evidence="2">
    <name type="scientific">Alexandrium catenella</name>
    <name type="common">Red tide dinoflagellate</name>
    <name type="synonym">Gonyaulax catenella</name>
    <dbReference type="NCBI Taxonomy" id="2925"/>
    <lineage>
        <taxon>Eukaryota</taxon>
        <taxon>Sar</taxon>
        <taxon>Alveolata</taxon>
        <taxon>Dinophyceae</taxon>
        <taxon>Gonyaulacales</taxon>
        <taxon>Pyrocystaceae</taxon>
        <taxon>Alexandrium</taxon>
    </lineage>
</organism>
<protein>
    <recommendedName>
        <fullName evidence="1">VWFA domain-containing protein</fullName>
    </recommendedName>
</protein>
<dbReference type="PROSITE" id="PS50234">
    <property type="entry name" value="VWFA"/>
    <property type="match status" value="1"/>
</dbReference>
<reference evidence="2" key="1">
    <citation type="submission" date="2021-01" db="EMBL/GenBank/DDBJ databases">
        <authorList>
            <person name="Corre E."/>
            <person name="Pelletier E."/>
            <person name="Niang G."/>
            <person name="Scheremetjew M."/>
            <person name="Finn R."/>
            <person name="Kale V."/>
            <person name="Holt S."/>
            <person name="Cochrane G."/>
            <person name="Meng A."/>
            <person name="Brown T."/>
            <person name="Cohen L."/>
        </authorList>
    </citation>
    <scope>NUCLEOTIDE SEQUENCE</scope>
    <source>
        <strain evidence="2">OF101</strain>
    </source>
</reference>
<dbReference type="InterPro" id="IPR036465">
    <property type="entry name" value="vWFA_dom_sf"/>
</dbReference>
<dbReference type="SUPFAM" id="SSF53300">
    <property type="entry name" value="vWA-like"/>
    <property type="match status" value="1"/>
</dbReference>
<evidence type="ECO:0000313" key="2">
    <source>
        <dbReference type="EMBL" id="CAD9160755.1"/>
    </source>
</evidence>
<gene>
    <name evidence="2" type="ORF">ACAT0790_LOCUS37520</name>
</gene>
<dbReference type="InterPro" id="IPR002035">
    <property type="entry name" value="VWF_A"/>
</dbReference>
<name>A0A7S1RAR4_ALECA</name>
<feature type="domain" description="VWFA" evidence="1">
    <location>
        <begin position="86"/>
        <end position="262"/>
    </location>
</feature>
<evidence type="ECO:0000259" key="1">
    <source>
        <dbReference type="PROSITE" id="PS50234"/>
    </source>
</evidence>
<dbReference type="EMBL" id="HBGE01062654">
    <property type="protein sequence ID" value="CAD9160755.1"/>
    <property type="molecule type" value="Transcribed_RNA"/>
</dbReference>